<evidence type="ECO:0000256" key="7">
    <source>
        <dbReference type="ARBA" id="ARBA00035110"/>
    </source>
</evidence>
<evidence type="ECO:0000256" key="4">
    <source>
        <dbReference type="ARBA" id="ARBA00022844"/>
    </source>
</evidence>
<accession>A0A514D3R3</accession>
<proteinExistence type="inferred from homology"/>
<organism evidence="8">
    <name type="scientific">Leviviridae sp</name>
    <dbReference type="NCBI Taxonomy" id="2027243"/>
    <lineage>
        <taxon>Viruses</taxon>
        <taxon>Riboviria</taxon>
        <taxon>Orthornavirae</taxon>
        <taxon>Lenarviricota</taxon>
        <taxon>Leviviricetes</taxon>
        <taxon>Norzivirales</taxon>
        <taxon>Fiersviridae</taxon>
    </lineage>
</organism>
<dbReference type="EMBL" id="MN034912">
    <property type="protein sequence ID" value="QDH89599.1"/>
    <property type="molecule type" value="Genomic_RNA"/>
</dbReference>
<keyword evidence="2" id="KW-0945">Host-virus interaction</keyword>
<evidence type="ECO:0000256" key="6">
    <source>
        <dbReference type="ARBA" id="ARBA00023296"/>
    </source>
</evidence>
<dbReference type="EMBL" id="MN033955">
    <property type="protein sequence ID" value="QDH88244.1"/>
    <property type="molecule type" value="Genomic_RNA"/>
</dbReference>
<evidence type="ECO:0000256" key="3">
    <source>
        <dbReference type="ARBA" id="ARBA00022804"/>
    </source>
</evidence>
<gene>
    <name evidence="8" type="ORF">H1Bulk30345_000001</name>
    <name evidence="9" type="ORF">H3RhizoLitter15392_000001</name>
</gene>
<comment type="similarity">
    <text evidence="7">Belongs to the Leviviricetes maturation protein family.</text>
</comment>
<dbReference type="InterPro" id="IPR005563">
    <property type="entry name" value="A_protein"/>
</dbReference>
<keyword evidence="3" id="KW-1161">Viral attachment to host cell</keyword>
<protein>
    <recommendedName>
        <fullName evidence="10">Maturation</fullName>
    </recommendedName>
</protein>
<dbReference type="Pfam" id="PF03863">
    <property type="entry name" value="Phage_mat-A"/>
    <property type="match status" value="2"/>
</dbReference>
<comment type="subcellular location">
    <subcellularLocation>
        <location evidence="1">Virion</location>
    </subcellularLocation>
</comment>
<reference evidence="8" key="1">
    <citation type="submission" date="2019-05" db="EMBL/GenBank/DDBJ databases">
        <title>Metatranscriptomic reconstruction reveals RNA viruses with the potential to shape carbon cycling in soil.</title>
        <authorList>
            <person name="Starr E.P."/>
            <person name="Nuccio E."/>
            <person name="Pett-Ridge J."/>
            <person name="Banfield J.F."/>
            <person name="Firestone M.K."/>
        </authorList>
    </citation>
    <scope>NUCLEOTIDE SEQUENCE</scope>
    <source>
        <strain evidence="8">H1_Bulk_30_scaffold_345</strain>
        <strain evidence="9">H3_Rhizo_Litter_15_scaffold_392</strain>
    </source>
</reference>
<name>A0A514D3R3_9VIRU</name>
<evidence type="ECO:0000256" key="5">
    <source>
        <dbReference type="ARBA" id="ARBA00023104"/>
    </source>
</evidence>
<evidence type="ECO:0000313" key="8">
    <source>
        <dbReference type="EMBL" id="QDH88244.1"/>
    </source>
</evidence>
<keyword evidence="5" id="KW-1175">Viral attachment to host cell pilus</keyword>
<evidence type="ECO:0000256" key="2">
    <source>
        <dbReference type="ARBA" id="ARBA00022581"/>
    </source>
</evidence>
<dbReference type="GO" id="GO:0044423">
    <property type="term" value="C:virion component"/>
    <property type="evidence" value="ECO:0007669"/>
    <property type="project" value="UniProtKB-KW"/>
</dbReference>
<evidence type="ECO:0000256" key="1">
    <source>
        <dbReference type="ARBA" id="ARBA00004328"/>
    </source>
</evidence>
<sequence>MPTEDRSYTVPGQRVQTQVSAGGTTVTTSVAQAASGSLHRTSLKTPDFALRKRTGTLPQNYFLLSEQNTGHLEGFSKLETFHVITGARQSTTVVTGCLGAFSTNGSPWSGTAKAAIQANLFGQAVAKAQSKIKDASIDLSVVAGEIRETRAMFIDVASRLKLSIDAARRKDARAISRHLSLSGTADFANLWLMINYGIRPFINDLSGACTALEKGVMKERFNLVRGRERYDDILIRPSPYHKGGIETWTLRAECGVRVKYAVTNPYLATLASLGLTNPWSTGWELAKLSFVVDWAVGIGGWLSQLDYWLGKTFQNGSYTHFIKEKCILEAAYVTKDVFLNGGSVDTGRSQAYRDFIVCERTAFASWPISYLPVLKDPRSVSHVATAASLLRQTWGR</sequence>
<dbReference type="GO" id="GO:0039666">
    <property type="term" value="P:virion attachment to host cell pilus"/>
    <property type="evidence" value="ECO:0007669"/>
    <property type="project" value="UniProtKB-KW"/>
</dbReference>
<keyword evidence="6" id="KW-1160">Virus entry into host cell</keyword>
<keyword evidence="4" id="KW-0946">Virion</keyword>
<evidence type="ECO:0000313" key="9">
    <source>
        <dbReference type="EMBL" id="QDH89599.1"/>
    </source>
</evidence>
<evidence type="ECO:0008006" key="10">
    <source>
        <dbReference type="Google" id="ProtNLM"/>
    </source>
</evidence>